<feature type="compositionally biased region" description="Polar residues" evidence="2">
    <location>
        <begin position="170"/>
        <end position="180"/>
    </location>
</feature>
<dbReference type="PANTHER" id="PTHR10194">
    <property type="entry name" value="RAS GTPASE-ACTIVATING PROTEINS"/>
    <property type="match status" value="1"/>
</dbReference>
<feature type="compositionally biased region" description="Polar residues" evidence="2">
    <location>
        <begin position="1197"/>
        <end position="1210"/>
    </location>
</feature>
<evidence type="ECO:0000256" key="1">
    <source>
        <dbReference type="ARBA" id="ARBA00022468"/>
    </source>
</evidence>
<feature type="compositionally biased region" description="Polar residues" evidence="2">
    <location>
        <begin position="1304"/>
        <end position="1319"/>
    </location>
</feature>
<feature type="region of interest" description="Disordered" evidence="2">
    <location>
        <begin position="745"/>
        <end position="774"/>
    </location>
</feature>
<dbReference type="PANTHER" id="PTHR10194:SF60">
    <property type="entry name" value="RAS GTPASE-ACTIVATING PROTEIN RASKOL"/>
    <property type="match status" value="1"/>
</dbReference>
<dbReference type="InterPro" id="IPR039360">
    <property type="entry name" value="Ras_GTPase"/>
</dbReference>
<keyword evidence="1" id="KW-0343">GTPase activation</keyword>
<dbReference type="PROSITE" id="PS50018">
    <property type="entry name" value="RAS_GTPASE_ACTIV_2"/>
    <property type="match status" value="1"/>
</dbReference>
<feature type="compositionally biased region" description="Basic and acidic residues" evidence="2">
    <location>
        <begin position="593"/>
        <end position="607"/>
    </location>
</feature>
<dbReference type="SUPFAM" id="SSF48350">
    <property type="entry name" value="GTPase activation domain, GAP"/>
    <property type="match status" value="1"/>
</dbReference>
<feature type="compositionally biased region" description="Low complexity" evidence="2">
    <location>
        <begin position="1211"/>
        <end position="1229"/>
    </location>
</feature>
<proteinExistence type="predicted"/>
<evidence type="ECO:0000259" key="3">
    <source>
        <dbReference type="PROSITE" id="PS50018"/>
    </source>
</evidence>
<sequence>MAPATAKFSKLKNAISKYKHSAGARILAIHRRPHHHATNALDSHVPDLHSHIGRVHVPGAGKSGYLMVWDKHQEHMHQAHYAHHECGWVMEFCTITSSGEFVCLSKETSQPLVIFDLRSTIQRIIGSSAWGKQAIEVVDAVSGRPVIFLRASTKAETSAWLLEMQSWTASSCPQSPSTAKQVGGGSSNRNSNSNSNSNSRKSSNCDVHVNASETMEAARRHALAAEDMVANPGVNAAGSSNSSSNKNNNSNNSAHLQQGRGGSGSGSGSGSRKRNGDKDAAGNAPGSTATLLLPTHSRKPPQLVQALVHIMAPAAQKFRVLVEAYSHSLEEGKDHEDIFSYFSYPRSSIFTDIMQPCLPVDSDVRILLAGLLYLRMHSSGDLFNPISHVLARDGEWHPYIAVLAQCEQCVSLLLYEVGESVVVEVADIDVQVLFAHDIQAEDDSLFEGGGSFGFHIDLAGDSECLPSGCNMASVIAGSSLCNSGRASNGDESCLSAKSAPVLSTMDEKSASQIRNKQKQQQNSYENDSETMHAHFEEDRGHVTFEVDAVDDDQNERKNRRRSRSLGHLIGIEGLTIGGHSGGKRSKHSKLFKHGKDNKKEPSEKVENSSRASIASTGGQSSSTANMPSVLYLAAMRAGERNNWIAQLRRYAQTAYSGTVQRPLSSPVSAPLVFRVERCMWIKVHEVQGLAKSGDSATALVVIDGHVVAQSEVMTSNSKSKIEATSHFFGSLPPIQRGVHVLVRHKEKEKQSHSSHNNHSNNHNNHNYNNHSNSSSNGGGLMGYCQIPIPMFEPGSTYNGWYPLSHGNVSEIDQQIGSYLPLATNVKPAWRRWTSKHPPAHSDSSAPSSSRPSTPFRSGDVHIQVRYDELVVLSSPFYVDIVTLLLDTRPTLIFDLISVLPRSADWLVETTTKIAICSNRVVAWIEAIVQHELALQAVPDPALIFRGASVATRAMDTLMKVTGLSFLDHMIGNVVRDVALGNYHCEVDPSRLHPKEDIDDHWRTLLHLQRVLWIGVEESIDRCPPTLSRVFGSIRAAIMQFYPDHSSHEQVRYSCISGFLFLRFVCPAMLSPKTFGLVGTQPNASALRTLTLLAKGIQCTANLTDFALKEPYMQPMNAFVQKSVPKLKHFIDFISSSPMDSMDVDSDGTRHTAPQIVIDEERMAIMTVDRERELAAFSDFLRRSRVDIREAIAPISRSTSGAGTATQLGTQASSSPAASAHLAHSSSLSSMDETASGANHKDAIAHSGGNNNADAGASASSPSRGGNTSDSAFAPQTETLGRTMQSAHSTAMDADNSCDDVSMDCSESQNAQNTDMSKATSSTSLAETARLIDGLVQACELVQECVDACMQSPYAAVIQTPSPCSKDHSAI</sequence>
<dbReference type="Proteomes" id="UP001145021">
    <property type="component" value="Unassembled WGS sequence"/>
</dbReference>
<reference evidence="4" key="1">
    <citation type="submission" date="2022-07" db="EMBL/GenBank/DDBJ databases">
        <title>Phylogenomic reconstructions and comparative analyses of Kickxellomycotina fungi.</title>
        <authorList>
            <person name="Reynolds N.K."/>
            <person name="Stajich J.E."/>
            <person name="Barry K."/>
            <person name="Grigoriev I.V."/>
            <person name="Crous P."/>
            <person name="Smith M.E."/>
        </authorList>
    </citation>
    <scope>NUCLEOTIDE SEQUENCE</scope>
    <source>
        <strain evidence="4">NBRC 105413</strain>
    </source>
</reference>
<feature type="compositionally biased region" description="Low complexity" evidence="2">
    <location>
        <begin position="1244"/>
        <end position="1266"/>
    </location>
</feature>
<feature type="region of interest" description="Disordered" evidence="2">
    <location>
        <begin position="504"/>
        <end position="623"/>
    </location>
</feature>
<dbReference type="EMBL" id="JANBOH010000028">
    <property type="protein sequence ID" value="KAJ1647483.1"/>
    <property type="molecule type" value="Genomic_DNA"/>
</dbReference>
<feature type="region of interest" description="Disordered" evidence="2">
    <location>
        <begin position="232"/>
        <end position="296"/>
    </location>
</feature>
<evidence type="ECO:0000256" key="2">
    <source>
        <dbReference type="SAM" id="MobiDB-lite"/>
    </source>
</evidence>
<dbReference type="GO" id="GO:0005096">
    <property type="term" value="F:GTPase activator activity"/>
    <property type="evidence" value="ECO:0007669"/>
    <property type="project" value="UniProtKB-KW"/>
</dbReference>
<protein>
    <submittedName>
        <fullName evidence="4">GTPase activating factor</fullName>
    </submittedName>
</protein>
<evidence type="ECO:0000313" key="5">
    <source>
        <dbReference type="Proteomes" id="UP001145021"/>
    </source>
</evidence>
<feature type="compositionally biased region" description="Low complexity" evidence="2">
    <location>
        <begin position="239"/>
        <end position="253"/>
    </location>
</feature>
<feature type="region of interest" description="Disordered" evidence="2">
    <location>
        <begin position="832"/>
        <end position="854"/>
    </location>
</feature>
<gene>
    <name evidence="4" type="primary">BUD2</name>
    <name evidence="4" type="ORF">LPJ64_001146</name>
</gene>
<feature type="compositionally biased region" description="Polar residues" evidence="2">
    <location>
        <begin position="608"/>
        <end position="623"/>
    </location>
</feature>
<name>A0A9W8CM74_9FUNG</name>
<dbReference type="InterPro" id="IPR008936">
    <property type="entry name" value="Rho_GTPase_activation_prot"/>
</dbReference>
<organism evidence="4 5">
    <name type="scientific">Coemansia asiatica</name>
    <dbReference type="NCBI Taxonomy" id="1052880"/>
    <lineage>
        <taxon>Eukaryota</taxon>
        <taxon>Fungi</taxon>
        <taxon>Fungi incertae sedis</taxon>
        <taxon>Zoopagomycota</taxon>
        <taxon>Kickxellomycotina</taxon>
        <taxon>Kickxellomycetes</taxon>
        <taxon>Kickxellales</taxon>
        <taxon>Kickxellaceae</taxon>
        <taxon>Coemansia</taxon>
    </lineage>
</organism>
<dbReference type="Gene3D" id="1.10.506.10">
    <property type="entry name" value="GTPase Activation - p120gap, domain 1"/>
    <property type="match status" value="2"/>
</dbReference>
<comment type="caution">
    <text evidence="4">The sequence shown here is derived from an EMBL/GenBank/DDBJ whole genome shotgun (WGS) entry which is preliminary data.</text>
</comment>
<feature type="compositionally biased region" description="Basic residues" evidence="2">
    <location>
        <begin position="581"/>
        <end position="592"/>
    </location>
</feature>
<feature type="region of interest" description="Disordered" evidence="2">
    <location>
        <begin position="170"/>
        <end position="205"/>
    </location>
</feature>
<accession>A0A9W8CM74</accession>
<feature type="compositionally biased region" description="Low complexity" evidence="2">
    <location>
        <begin position="187"/>
        <end position="204"/>
    </location>
</feature>
<feature type="compositionally biased region" description="Polar residues" evidence="2">
    <location>
        <begin position="510"/>
        <end position="525"/>
    </location>
</feature>
<dbReference type="InterPro" id="IPR001936">
    <property type="entry name" value="RasGAP_dom"/>
</dbReference>
<feature type="domain" description="Ras-GAP" evidence="3">
    <location>
        <begin position="902"/>
        <end position="1101"/>
    </location>
</feature>
<keyword evidence="5" id="KW-1185">Reference proteome</keyword>
<feature type="compositionally biased region" description="Gly residues" evidence="2">
    <location>
        <begin position="259"/>
        <end position="269"/>
    </location>
</feature>
<feature type="compositionally biased region" description="Low complexity" evidence="2">
    <location>
        <begin position="840"/>
        <end position="854"/>
    </location>
</feature>
<feature type="compositionally biased region" description="Basic and acidic residues" evidence="2">
    <location>
        <begin position="529"/>
        <end position="544"/>
    </location>
</feature>
<dbReference type="Pfam" id="PF00616">
    <property type="entry name" value="RasGAP"/>
    <property type="match status" value="1"/>
</dbReference>
<dbReference type="SMART" id="SM00323">
    <property type="entry name" value="RasGAP"/>
    <property type="match status" value="1"/>
</dbReference>
<feature type="compositionally biased region" description="Low complexity" evidence="2">
    <location>
        <begin position="753"/>
        <end position="774"/>
    </location>
</feature>
<evidence type="ECO:0000313" key="4">
    <source>
        <dbReference type="EMBL" id="KAJ1647483.1"/>
    </source>
</evidence>
<feature type="compositionally biased region" description="Polar residues" evidence="2">
    <location>
        <begin position="1267"/>
        <end position="1288"/>
    </location>
</feature>
<feature type="region of interest" description="Disordered" evidence="2">
    <location>
        <begin position="1197"/>
        <end position="1319"/>
    </location>
</feature>